<reference evidence="1 2" key="1">
    <citation type="submission" date="2024-04" db="EMBL/GenBank/DDBJ databases">
        <title>Tritrichomonas musculus Genome.</title>
        <authorList>
            <person name="Alves-Ferreira E."/>
            <person name="Grigg M."/>
            <person name="Lorenzi H."/>
            <person name="Galac M."/>
        </authorList>
    </citation>
    <scope>NUCLEOTIDE SEQUENCE [LARGE SCALE GENOMIC DNA]</scope>
    <source>
        <strain evidence="1 2">EAF2021</strain>
    </source>
</reference>
<name>A0ABR2HWG5_9EUKA</name>
<protein>
    <submittedName>
        <fullName evidence="1">Uncharacterized protein</fullName>
    </submittedName>
</protein>
<sequence length="266" mass="31132">MKKGARAMFDGVWSHMRNAYQHHAILIEFLTGKIIASQVIFKNDRANLGNYEDKKPSNLMEISALRLMKDDLVDERICSFCSEGDIKIKNFIKTLDRKTPLTFSKDPGHECLSIIRSLKILSSKNSNVFQPLINNFTKFLEHIVIKIVDPVKREKVYLNISAHYSGKHDPELCMHSQNSIYVQFFNSTNNETFTLFQNFLNKTLKHIREIVPGQSTQLNESFNHHSKKFINKLYSYRSFYRLRSAISMLDWNEPFYINEILKRLDS</sequence>
<accession>A0ABR2HWG5</accession>
<dbReference type="EMBL" id="JAPFFF010000021">
    <property type="protein sequence ID" value="KAK8853940.1"/>
    <property type="molecule type" value="Genomic_DNA"/>
</dbReference>
<dbReference type="Proteomes" id="UP001470230">
    <property type="component" value="Unassembled WGS sequence"/>
</dbReference>
<organism evidence="1 2">
    <name type="scientific">Tritrichomonas musculus</name>
    <dbReference type="NCBI Taxonomy" id="1915356"/>
    <lineage>
        <taxon>Eukaryota</taxon>
        <taxon>Metamonada</taxon>
        <taxon>Parabasalia</taxon>
        <taxon>Tritrichomonadida</taxon>
        <taxon>Tritrichomonadidae</taxon>
        <taxon>Tritrichomonas</taxon>
    </lineage>
</organism>
<keyword evidence="2" id="KW-1185">Reference proteome</keyword>
<gene>
    <name evidence="1" type="ORF">M9Y10_016487</name>
</gene>
<evidence type="ECO:0000313" key="2">
    <source>
        <dbReference type="Proteomes" id="UP001470230"/>
    </source>
</evidence>
<proteinExistence type="predicted"/>
<evidence type="ECO:0000313" key="1">
    <source>
        <dbReference type="EMBL" id="KAK8853940.1"/>
    </source>
</evidence>
<comment type="caution">
    <text evidence="1">The sequence shown here is derived from an EMBL/GenBank/DDBJ whole genome shotgun (WGS) entry which is preliminary data.</text>
</comment>